<sequence length="386" mass="41411">MKIKKIKLLKALAMTGAFGIVATVPVIVSSCSSTSDNNTGGENNNQQTQKVTPVLKDSVSLSGSLSKIYDTTTGENRKTTNDLITEDIKENPENYFTNGSESAVKEAVKNATVTVEGNFTTAGSESPWKELPYLDSSETSENATAAKSWKATTGLQEVTYATNSDQIEIKSLDDLHTKLSVEQTLKDAMKGAGVADTDTTTFTIKNRAGFTNGDLIHVNVEGDKSGTKTQYDLQIPTSDINLSVTDLTIKVEGTNIETSQKTTTNYDFNIGIEPETHYDQGSTTVTAANDAAVTVNKVLQDLSLATDANGTLNNEALIKALGVYNVNFSNPTIAPKEGATTRAEKTYTITLDAKPQSEKYVWSDGSDSNTTKKVTFDVKVDVTTTS</sequence>
<dbReference type="InterPro" id="IPR011653">
    <property type="entry name" value="Lipoprotein_p35"/>
</dbReference>
<evidence type="ECO:0000313" key="2">
    <source>
        <dbReference type="EMBL" id="BAC44457.1"/>
    </source>
</evidence>
<dbReference type="AlphaFoldDB" id="Q8EVA1"/>
<keyword evidence="1" id="KW-0732">Signal</keyword>
<evidence type="ECO:0000256" key="1">
    <source>
        <dbReference type="SAM" id="SignalP"/>
    </source>
</evidence>
<keyword evidence="2" id="KW-0449">Lipoprotein</keyword>
<name>Q8EVA1_MALP2</name>
<dbReference type="HOGENOM" id="CLU_040028_0_0_14"/>
<feature type="chain" id="PRO_5004305520" evidence="1">
    <location>
        <begin position="23"/>
        <end position="386"/>
    </location>
</feature>
<dbReference type="KEGG" id="mpe:MYPE6650"/>
<dbReference type="Proteomes" id="UP000002522">
    <property type="component" value="Chromosome"/>
</dbReference>
<dbReference type="RefSeq" id="WP_011077487.1">
    <property type="nucleotide sequence ID" value="NC_004432.1"/>
</dbReference>
<proteinExistence type="predicted"/>
<dbReference type="InParanoid" id="Q8EVA1"/>
<dbReference type="GO" id="GO:0016020">
    <property type="term" value="C:membrane"/>
    <property type="evidence" value="ECO:0007669"/>
    <property type="project" value="InterPro"/>
</dbReference>
<feature type="signal peptide" evidence="1">
    <location>
        <begin position="1"/>
        <end position="22"/>
    </location>
</feature>
<keyword evidence="3" id="KW-1185">Reference proteome</keyword>
<dbReference type="PROSITE" id="PS51257">
    <property type="entry name" value="PROKAR_LIPOPROTEIN"/>
    <property type="match status" value="1"/>
</dbReference>
<protein>
    <submittedName>
        <fullName evidence="2">P35 lipoprotein homolog</fullName>
    </submittedName>
</protein>
<gene>
    <name evidence="2" type="ordered locus">MYPE6650</name>
</gene>
<dbReference type="EMBL" id="BA000026">
    <property type="protein sequence ID" value="BAC44457.1"/>
    <property type="molecule type" value="Genomic_DNA"/>
</dbReference>
<organism evidence="2 3">
    <name type="scientific">Malacoplasma penetrans (strain HF-2)</name>
    <name type="common">Mycoplasma penetrans</name>
    <dbReference type="NCBI Taxonomy" id="272633"/>
    <lineage>
        <taxon>Bacteria</taxon>
        <taxon>Bacillati</taxon>
        <taxon>Mycoplasmatota</taxon>
        <taxon>Mycoplasmoidales</taxon>
        <taxon>Mycoplasmoidaceae</taxon>
        <taxon>Malacoplasma</taxon>
    </lineage>
</organism>
<evidence type="ECO:0000313" key="3">
    <source>
        <dbReference type="Proteomes" id="UP000002522"/>
    </source>
</evidence>
<dbReference type="Pfam" id="PF07668">
    <property type="entry name" value="MpPF1"/>
    <property type="match status" value="1"/>
</dbReference>
<reference evidence="2 3" key="1">
    <citation type="journal article" date="2002" name="Nucleic Acids Res.">
        <title>The complete genomic sequence of Mycoplasma penetrans, an intracellular bacterial pathogen in humans.</title>
        <authorList>
            <person name="Sasaki Y."/>
            <person name="Ishikawa J."/>
            <person name="Yamashita A."/>
            <person name="Oshima K."/>
            <person name="Kenri T."/>
            <person name="Furuya K."/>
            <person name="Yoshino C."/>
            <person name="Horino A."/>
            <person name="Shiba T."/>
            <person name="Sasaki T."/>
            <person name="Hattori M."/>
        </authorList>
    </citation>
    <scope>NUCLEOTIDE SEQUENCE [LARGE SCALE GENOMIC DNA]</scope>
    <source>
        <strain evidence="2 3">HF-2</strain>
    </source>
</reference>
<accession>Q8EVA1</accession>